<organism evidence="3 4">
    <name type="scientific">Letharia columbiana</name>
    <dbReference type="NCBI Taxonomy" id="112416"/>
    <lineage>
        <taxon>Eukaryota</taxon>
        <taxon>Fungi</taxon>
        <taxon>Dikarya</taxon>
        <taxon>Ascomycota</taxon>
        <taxon>Pezizomycotina</taxon>
        <taxon>Lecanoromycetes</taxon>
        <taxon>OSLEUM clade</taxon>
        <taxon>Lecanoromycetidae</taxon>
        <taxon>Lecanorales</taxon>
        <taxon>Lecanorineae</taxon>
        <taxon>Parmeliaceae</taxon>
        <taxon>Letharia</taxon>
    </lineage>
</organism>
<evidence type="ECO:0000313" key="3">
    <source>
        <dbReference type="EMBL" id="KAF6224579.1"/>
    </source>
</evidence>
<dbReference type="InterPro" id="IPR051603">
    <property type="entry name" value="Zinc-ADH_QOR/CCCR"/>
</dbReference>
<dbReference type="Proteomes" id="UP000578531">
    <property type="component" value="Unassembled WGS sequence"/>
</dbReference>
<dbReference type="InterPro" id="IPR013154">
    <property type="entry name" value="ADH-like_N"/>
</dbReference>
<dbReference type="OrthoDB" id="203908at2759"/>
<dbReference type="Pfam" id="PF08240">
    <property type="entry name" value="ADH_N"/>
    <property type="match status" value="1"/>
</dbReference>
<keyword evidence="4" id="KW-1185">Reference proteome</keyword>
<feature type="domain" description="Enoyl reductase (ER)" evidence="2">
    <location>
        <begin position="32"/>
        <end position="320"/>
    </location>
</feature>
<dbReference type="GO" id="GO:0016491">
    <property type="term" value="F:oxidoreductase activity"/>
    <property type="evidence" value="ECO:0007669"/>
    <property type="project" value="InterPro"/>
</dbReference>
<dbReference type="SMART" id="SM00829">
    <property type="entry name" value="PKS_ER"/>
    <property type="match status" value="1"/>
</dbReference>
<reference evidence="3 4" key="1">
    <citation type="journal article" date="2020" name="Genomics">
        <title>Complete, high-quality genomes from long-read metagenomic sequencing of two wolf lichen thalli reveals enigmatic genome architecture.</title>
        <authorList>
            <person name="McKenzie S.K."/>
            <person name="Walston R.F."/>
            <person name="Allen J.L."/>
        </authorList>
    </citation>
    <scope>NUCLEOTIDE SEQUENCE [LARGE SCALE GENOMIC DNA]</scope>
    <source>
        <strain evidence="3">WasteWater2</strain>
    </source>
</reference>
<gene>
    <name evidence="3" type="ORF">HO173_013019</name>
</gene>
<dbReference type="InterPro" id="IPR036291">
    <property type="entry name" value="NAD(P)-bd_dom_sf"/>
</dbReference>
<dbReference type="GeneID" id="59294651"/>
<dbReference type="InterPro" id="IPR011032">
    <property type="entry name" value="GroES-like_sf"/>
</dbReference>
<name>A0A8H6CJD0_9LECA</name>
<evidence type="ECO:0000259" key="2">
    <source>
        <dbReference type="SMART" id="SM00829"/>
    </source>
</evidence>
<accession>A0A8H6CJD0</accession>
<dbReference type="RefSeq" id="XP_037158277.1">
    <property type="nucleotide sequence ID" value="XM_037314848.1"/>
</dbReference>
<dbReference type="PANTHER" id="PTHR44154">
    <property type="entry name" value="QUINONE OXIDOREDUCTASE"/>
    <property type="match status" value="1"/>
</dbReference>
<proteinExistence type="predicted"/>
<evidence type="ECO:0000256" key="1">
    <source>
        <dbReference type="ARBA" id="ARBA00022857"/>
    </source>
</evidence>
<dbReference type="InterPro" id="IPR020843">
    <property type="entry name" value="ER"/>
</dbReference>
<dbReference type="Pfam" id="PF13602">
    <property type="entry name" value="ADH_zinc_N_2"/>
    <property type="match status" value="1"/>
</dbReference>
<keyword evidence="1" id="KW-0521">NADP</keyword>
<dbReference type="Gene3D" id="3.90.180.10">
    <property type="entry name" value="Medium-chain alcohol dehydrogenases, catalytic domain"/>
    <property type="match status" value="1"/>
</dbReference>
<dbReference type="EMBL" id="JACCJC010000117">
    <property type="protein sequence ID" value="KAF6224579.1"/>
    <property type="molecule type" value="Genomic_DNA"/>
</dbReference>
<dbReference type="SUPFAM" id="SSF51735">
    <property type="entry name" value="NAD(P)-binding Rossmann-fold domains"/>
    <property type="match status" value="1"/>
</dbReference>
<dbReference type="AlphaFoldDB" id="A0A8H6CJD0"/>
<evidence type="ECO:0000313" key="4">
    <source>
        <dbReference type="Proteomes" id="UP000578531"/>
    </source>
</evidence>
<sequence>MSSALPALDQSCLSALKALMANMKAVVLHHPGPPGSLKLETRPIPTPGKGQVLIQIKAFGLNRSELFTRLGYSPNVKLPRILGNEAVGLIHEAPGGEFEKGDVVATCMGGLGRQVDGGYAEFTLVKAEYARAVRTELPWNVLGALPEMLQTSWGALNRNLGIREGETLLIRGGTTSVGLAAAAIAKSQGVVVLATTRRTDREGLLRASGVDHVGVDVLELVGSTLTDSVRCVRKSGKVCQVGVVGGNNADSADDALPDGATYAFYGGEQEDFHALPLEKLLGQVRDGTLPVQIGRTFRLEEIVEAHRVMEENTAGGKIVVLT</sequence>
<protein>
    <recommendedName>
        <fullName evidence="2">Enoyl reductase (ER) domain-containing protein</fullName>
    </recommendedName>
</protein>
<dbReference type="PANTHER" id="PTHR44154:SF1">
    <property type="entry name" value="QUINONE OXIDOREDUCTASE"/>
    <property type="match status" value="1"/>
</dbReference>
<dbReference type="SUPFAM" id="SSF50129">
    <property type="entry name" value="GroES-like"/>
    <property type="match status" value="1"/>
</dbReference>
<comment type="caution">
    <text evidence="3">The sequence shown here is derived from an EMBL/GenBank/DDBJ whole genome shotgun (WGS) entry which is preliminary data.</text>
</comment>